<dbReference type="CDD" id="cd12162">
    <property type="entry name" value="2-Hacid_dh_4"/>
    <property type="match status" value="1"/>
</dbReference>
<dbReference type="InterPro" id="IPR006140">
    <property type="entry name" value="D-isomer_DH_NAD-bd"/>
</dbReference>
<feature type="domain" description="D-isomer specific 2-hydroxyacid dehydrogenase catalytic" evidence="5">
    <location>
        <begin position="21"/>
        <end position="320"/>
    </location>
</feature>
<dbReference type="InterPro" id="IPR006139">
    <property type="entry name" value="D-isomer_2_OHA_DH_cat_dom"/>
</dbReference>
<organism evidence="7 8">
    <name type="scientific">Cnuella takakiae</name>
    <dbReference type="NCBI Taxonomy" id="1302690"/>
    <lineage>
        <taxon>Bacteria</taxon>
        <taxon>Pseudomonadati</taxon>
        <taxon>Bacteroidota</taxon>
        <taxon>Chitinophagia</taxon>
        <taxon>Chitinophagales</taxon>
        <taxon>Chitinophagaceae</taxon>
        <taxon>Cnuella</taxon>
    </lineage>
</organism>
<dbReference type="InterPro" id="IPR029752">
    <property type="entry name" value="D-isomer_DH_CS1"/>
</dbReference>
<dbReference type="InterPro" id="IPR050418">
    <property type="entry name" value="D-iso_2-hydroxyacid_DH_PdxB"/>
</dbReference>
<dbReference type="Proteomes" id="UP000184368">
    <property type="component" value="Unassembled WGS sequence"/>
</dbReference>
<dbReference type="GO" id="GO:0051287">
    <property type="term" value="F:NAD binding"/>
    <property type="evidence" value="ECO:0007669"/>
    <property type="project" value="InterPro"/>
</dbReference>
<sequence length="321" mass="34149">MNTDTKPTIVVADGYTLNPSDLDWAPLEALGTLTVYDRTPSGKVVERCKDAQLILTNKVVLDTIILEQLPQLKYIGVLATGYNVIDTAAAKALGITVCNVPGYGTASVAQHTIALLLELTNAVGKHHASVQAGKWQTSADWCYTQQPIMELAGKTMGIVGMGSIGKQVAQIAAALGMQVIYYNPSEKKNAAGTQTSLAELFRHSDVVSLHCPLTPSNTGFVNKVLLQQMKPTAFLLNTARGQLINEADLAAALKAGVLAGAALDVLSAEPPRDGNPLLDAPNCIITPHNAWVSREARSRVMEITTANVQAFLEGKPQNRVA</sequence>
<dbReference type="RefSeq" id="WP_073044693.1">
    <property type="nucleotide sequence ID" value="NZ_FQUO01000011.1"/>
</dbReference>
<dbReference type="STRING" id="1302690.BUE76_19510"/>
<dbReference type="PROSITE" id="PS00670">
    <property type="entry name" value="D_2_HYDROXYACID_DH_2"/>
    <property type="match status" value="1"/>
</dbReference>
<dbReference type="FunFam" id="3.40.50.720:FF:000203">
    <property type="entry name" value="D-3-phosphoglycerate dehydrogenase (SerA)"/>
    <property type="match status" value="1"/>
</dbReference>
<dbReference type="GO" id="GO:0016616">
    <property type="term" value="F:oxidoreductase activity, acting on the CH-OH group of donors, NAD or NADP as acceptor"/>
    <property type="evidence" value="ECO:0007669"/>
    <property type="project" value="InterPro"/>
</dbReference>
<feature type="domain" description="D-isomer specific 2-hydroxyacid dehydrogenase NAD-binding" evidence="6">
    <location>
        <begin position="113"/>
        <end position="290"/>
    </location>
</feature>
<reference evidence="7 8" key="1">
    <citation type="submission" date="2016-11" db="EMBL/GenBank/DDBJ databases">
        <authorList>
            <person name="Jaros S."/>
            <person name="Januszkiewicz K."/>
            <person name="Wedrychowicz H."/>
        </authorList>
    </citation>
    <scope>NUCLEOTIDE SEQUENCE [LARGE SCALE GENOMIC DNA]</scope>
    <source>
        <strain evidence="7 8">DSM 26897</strain>
    </source>
</reference>
<keyword evidence="8" id="KW-1185">Reference proteome</keyword>
<evidence type="ECO:0000256" key="4">
    <source>
        <dbReference type="RuleBase" id="RU003719"/>
    </source>
</evidence>
<evidence type="ECO:0000256" key="2">
    <source>
        <dbReference type="ARBA" id="ARBA00023002"/>
    </source>
</evidence>
<dbReference type="Pfam" id="PF00389">
    <property type="entry name" value="2-Hacid_dh"/>
    <property type="match status" value="1"/>
</dbReference>
<comment type="similarity">
    <text evidence="1 4">Belongs to the D-isomer specific 2-hydroxyacid dehydrogenase family.</text>
</comment>
<dbReference type="EMBL" id="FQUO01000011">
    <property type="protein sequence ID" value="SHF72349.1"/>
    <property type="molecule type" value="Genomic_DNA"/>
</dbReference>
<dbReference type="OrthoDB" id="1522997at2"/>
<dbReference type="PROSITE" id="PS00671">
    <property type="entry name" value="D_2_HYDROXYACID_DH_3"/>
    <property type="match status" value="1"/>
</dbReference>
<evidence type="ECO:0000313" key="7">
    <source>
        <dbReference type="EMBL" id="SHF72349.1"/>
    </source>
</evidence>
<evidence type="ECO:0000313" key="8">
    <source>
        <dbReference type="Proteomes" id="UP000184368"/>
    </source>
</evidence>
<name>A0A1M5DZF2_9BACT</name>
<dbReference type="InterPro" id="IPR036291">
    <property type="entry name" value="NAD(P)-bd_dom_sf"/>
</dbReference>
<dbReference type="PANTHER" id="PTHR43761">
    <property type="entry name" value="D-ISOMER SPECIFIC 2-HYDROXYACID DEHYDROGENASE FAMILY PROTEIN (AFU_ORTHOLOGUE AFUA_1G13630)"/>
    <property type="match status" value="1"/>
</dbReference>
<dbReference type="Pfam" id="PF02826">
    <property type="entry name" value="2-Hacid_dh_C"/>
    <property type="match status" value="1"/>
</dbReference>
<keyword evidence="2 4" id="KW-0560">Oxidoreductase</keyword>
<evidence type="ECO:0000259" key="5">
    <source>
        <dbReference type="Pfam" id="PF00389"/>
    </source>
</evidence>
<accession>A0A1M5DZF2</accession>
<dbReference type="PANTHER" id="PTHR43761:SF1">
    <property type="entry name" value="D-ISOMER SPECIFIC 2-HYDROXYACID DEHYDROGENASE CATALYTIC DOMAIN-CONTAINING PROTEIN-RELATED"/>
    <property type="match status" value="1"/>
</dbReference>
<gene>
    <name evidence="7" type="ORF">SAMN05444008_111143</name>
</gene>
<evidence type="ECO:0000259" key="6">
    <source>
        <dbReference type="Pfam" id="PF02826"/>
    </source>
</evidence>
<protein>
    <submittedName>
        <fullName evidence="7">Glycerate dehydrogenase</fullName>
    </submittedName>
</protein>
<dbReference type="AlphaFoldDB" id="A0A1M5DZF2"/>
<dbReference type="Gene3D" id="3.40.50.720">
    <property type="entry name" value="NAD(P)-binding Rossmann-like Domain"/>
    <property type="match status" value="2"/>
</dbReference>
<dbReference type="InterPro" id="IPR029753">
    <property type="entry name" value="D-isomer_DH_CS"/>
</dbReference>
<dbReference type="SUPFAM" id="SSF51735">
    <property type="entry name" value="NAD(P)-binding Rossmann-fold domains"/>
    <property type="match status" value="1"/>
</dbReference>
<proteinExistence type="inferred from homology"/>
<dbReference type="PROSITE" id="PS00065">
    <property type="entry name" value="D_2_HYDROXYACID_DH_1"/>
    <property type="match status" value="1"/>
</dbReference>
<dbReference type="SUPFAM" id="SSF52283">
    <property type="entry name" value="Formate/glycerate dehydrogenase catalytic domain-like"/>
    <property type="match status" value="1"/>
</dbReference>
<evidence type="ECO:0000256" key="1">
    <source>
        <dbReference type="ARBA" id="ARBA00005854"/>
    </source>
</evidence>
<keyword evidence="3" id="KW-0520">NAD</keyword>
<evidence type="ECO:0000256" key="3">
    <source>
        <dbReference type="ARBA" id="ARBA00023027"/>
    </source>
</evidence>